<dbReference type="EMBL" id="JADFTS010000008">
    <property type="protein sequence ID" value="KAF9590933.1"/>
    <property type="molecule type" value="Genomic_DNA"/>
</dbReference>
<proteinExistence type="predicted"/>
<dbReference type="OrthoDB" id="76676at2759"/>
<organism evidence="2 3">
    <name type="scientific">Coptis chinensis</name>
    <dbReference type="NCBI Taxonomy" id="261450"/>
    <lineage>
        <taxon>Eukaryota</taxon>
        <taxon>Viridiplantae</taxon>
        <taxon>Streptophyta</taxon>
        <taxon>Embryophyta</taxon>
        <taxon>Tracheophyta</taxon>
        <taxon>Spermatophyta</taxon>
        <taxon>Magnoliopsida</taxon>
        <taxon>Ranunculales</taxon>
        <taxon>Ranunculaceae</taxon>
        <taxon>Coptidoideae</taxon>
        <taxon>Coptis</taxon>
    </lineage>
</organism>
<feature type="region of interest" description="Disordered" evidence="1">
    <location>
        <begin position="74"/>
        <end position="114"/>
    </location>
</feature>
<evidence type="ECO:0000313" key="2">
    <source>
        <dbReference type="EMBL" id="KAF9590933.1"/>
    </source>
</evidence>
<dbReference type="Proteomes" id="UP000631114">
    <property type="component" value="Unassembled WGS sequence"/>
</dbReference>
<comment type="caution">
    <text evidence="2">The sequence shown here is derived from an EMBL/GenBank/DDBJ whole genome shotgun (WGS) entry which is preliminary data.</text>
</comment>
<accession>A0A835LCY6</accession>
<evidence type="ECO:0000313" key="3">
    <source>
        <dbReference type="Proteomes" id="UP000631114"/>
    </source>
</evidence>
<reference evidence="2 3" key="1">
    <citation type="submission" date="2020-10" db="EMBL/GenBank/DDBJ databases">
        <title>The Coptis chinensis genome and diversification of protoberbering-type alkaloids.</title>
        <authorList>
            <person name="Wang B."/>
            <person name="Shu S."/>
            <person name="Song C."/>
            <person name="Liu Y."/>
        </authorList>
    </citation>
    <scope>NUCLEOTIDE SEQUENCE [LARGE SCALE GENOMIC DNA]</scope>
    <source>
        <strain evidence="2">HL-2020</strain>
        <tissue evidence="2">Leaf</tissue>
    </source>
</reference>
<feature type="compositionally biased region" description="Basic and acidic residues" evidence="1">
    <location>
        <begin position="78"/>
        <end position="87"/>
    </location>
</feature>
<gene>
    <name evidence="2" type="ORF">IFM89_000478</name>
</gene>
<protein>
    <submittedName>
        <fullName evidence="2">Uncharacterized protein</fullName>
    </submittedName>
</protein>
<name>A0A835LCY6_9MAGN</name>
<evidence type="ECO:0000256" key="1">
    <source>
        <dbReference type="SAM" id="MobiDB-lite"/>
    </source>
</evidence>
<dbReference type="AlphaFoldDB" id="A0A835LCY6"/>
<keyword evidence="3" id="KW-1185">Reference proteome</keyword>
<sequence>MLSLQKISKQLFQKAQRLATEWETTYSVSQVLPPCSKDIDPSPPWSYRGDLVFTVKTEIFIALLMDDEVGMSPVLAPKQKDTPKEEPIDNSPSKTLAGSVKGTPSAPKSAKAKRKVHKVAFFQSGVDDCSAPADTTSLP</sequence>